<dbReference type="SUPFAM" id="SSF48452">
    <property type="entry name" value="TPR-like"/>
    <property type="match status" value="1"/>
</dbReference>
<dbReference type="InterPro" id="IPR011990">
    <property type="entry name" value="TPR-like_helical_dom_sf"/>
</dbReference>
<proteinExistence type="predicted"/>
<evidence type="ECO:0000313" key="4">
    <source>
        <dbReference type="EMBL" id="RMX02575.1"/>
    </source>
</evidence>
<keyword evidence="5" id="KW-1185">Reference proteome</keyword>
<dbReference type="InterPro" id="IPR013105">
    <property type="entry name" value="TPR_2"/>
</dbReference>
<dbReference type="AlphaFoldDB" id="A0A3M6QI11"/>
<dbReference type="Proteomes" id="UP000278006">
    <property type="component" value="Unassembled WGS sequence"/>
</dbReference>
<reference evidence="4 5" key="1">
    <citation type="submission" date="2018-10" db="EMBL/GenBank/DDBJ databases">
        <title>Draft genome of Cortibacter populi DSM10536.</title>
        <authorList>
            <person name="Bernier A.-M."/>
            <person name="Bernard K."/>
        </authorList>
    </citation>
    <scope>NUCLEOTIDE SEQUENCE [LARGE SCALE GENOMIC DNA]</scope>
    <source>
        <strain evidence="4 5">DSM 105136</strain>
    </source>
</reference>
<gene>
    <name evidence="4" type="ORF">D8I35_18165</name>
</gene>
<evidence type="ECO:0000256" key="3">
    <source>
        <dbReference type="PROSITE-ProRule" id="PRU00339"/>
    </source>
</evidence>
<evidence type="ECO:0000256" key="1">
    <source>
        <dbReference type="ARBA" id="ARBA00022737"/>
    </source>
</evidence>
<dbReference type="InterPro" id="IPR019734">
    <property type="entry name" value="TPR_rpt"/>
</dbReference>
<keyword evidence="2 3" id="KW-0802">TPR repeat</keyword>
<protein>
    <submittedName>
        <fullName evidence="4">Tetratricopeptide repeat protein</fullName>
    </submittedName>
</protein>
<accession>A0A3M6QI11</accession>
<dbReference type="SMART" id="SM00028">
    <property type="entry name" value="TPR"/>
    <property type="match status" value="2"/>
</dbReference>
<sequence length="242" mass="26176">MFDYRGIWPGMPAHGRQWPQSMRAWARQRPMRAARCPLPWSAGPLYYAIVPGLPAAMSTPSSSLPLPVRRLAGLLALLLALSLAAAAAQAQTAQHVQIAQWLANGQAEQALAAAEAGIAEFPRDPQLQFLKANAESALGRQGDAEKTLTDLTQQYPELPEPWNNLAAIRAGQGRLEEARSLLEEALRSNPNYAQAHANLADVLLRLADGHLQTAQELAPSAAQAQQIEALRPLLDANAQQPR</sequence>
<comment type="caution">
    <text evidence="4">The sequence shown here is derived from an EMBL/GenBank/DDBJ whole genome shotgun (WGS) entry which is preliminary data.</text>
</comment>
<keyword evidence="1" id="KW-0677">Repeat</keyword>
<dbReference type="EMBL" id="RDQO01000008">
    <property type="protein sequence ID" value="RMX02575.1"/>
    <property type="molecule type" value="Genomic_DNA"/>
</dbReference>
<organism evidence="4 5">
    <name type="scientific">Corticibacter populi</name>
    <dbReference type="NCBI Taxonomy" id="1550736"/>
    <lineage>
        <taxon>Bacteria</taxon>
        <taxon>Pseudomonadati</taxon>
        <taxon>Pseudomonadota</taxon>
        <taxon>Betaproteobacteria</taxon>
        <taxon>Burkholderiales</taxon>
        <taxon>Comamonadaceae</taxon>
        <taxon>Corticibacter</taxon>
    </lineage>
</organism>
<feature type="repeat" description="TPR" evidence="3">
    <location>
        <begin position="159"/>
        <end position="192"/>
    </location>
</feature>
<dbReference type="PROSITE" id="PS50005">
    <property type="entry name" value="TPR"/>
    <property type="match status" value="1"/>
</dbReference>
<evidence type="ECO:0000313" key="5">
    <source>
        <dbReference type="Proteomes" id="UP000278006"/>
    </source>
</evidence>
<dbReference type="Gene3D" id="1.25.40.10">
    <property type="entry name" value="Tetratricopeptide repeat domain"/>
    <property type="match status" value="1"/>
</dbReference>
<dbReference type="Pfam" id="PF07719">
    <property type="entry name" value="TPR_2"/>
    <property type="match status" value="1"/>
</dbReference>
<evidence type="ECO:0000256" key="2">
    <source>
        <dbReference type="ARBA" id="ARBA00022803"/>
    </source>
</evidence>
<name>A0A3M6QI11_9BURK</name>